<feature type="chain" id="PRO_5020472959" evidence="2">
    <location>
        <begin position="30"/>
        <end position="559"/>
    </location>
</feature>
<dbReference type="InterPro" id="IPR025738">
    <property type="entry name" value="BatD"/>
</dbReference>
<dbReference type="PANTHER" id="PTHR40940:SF1">
    <property type="entry name" value="PROTEIN BATD"/>
    <property type="match status" value="1"/>
</dbReference>
<name>A0A4U5JM74_9GAMM</name>
<keyword evidence="4" id="KW-1185">Reference proteome</keyword>
<organism evidence="3 4">
    <name type="scientific">Luteimonas gilva</name>
    <dbReference type="NCBI Taxonomy" id="2572684"/>
    <lineage>
        <taxon>Bacteria</taxon>
        <taxon>Pseudomonadati</taxon>
        <taxon>Pseudomonadota</taxon>
        <taxon>Gammaproteobacteria</taxon>
        <taxon>Lysobacterales</taxon>
        <taxon>Lysobacteraceae</taxon>
        <taxon>Luteimonas</taxon>
    </lineage>
</organism>
<evidence type="ECO:0000313" key="4">
    <source>
        <dbReference type="Proteomes" id="UP000308707"/>
    </source>
</evidence>
<proteinExistence type="predicted"/>
<keyword evidence="1" id="KW-1133">Transmembrane helix</keyword>
<dbReference type="OrthoDB" id="5293418at2"/>
<feature type="transmembrane region" description="Helical" evidence="1">
    <location>
        <begin position="417"/>
        <end position="439"/>
    </location>
</feature>
<comment type="caution">
    <text evidence="3">The sequence shown here is derived from an EMBL/GenBank/DDBJ whole genome shotgun (WGS) entry which is preliminary data.</text>
</comment>
<feature type="signal peptide" evidence="2">
    <location>
        <begin position="1"/>
        <end position="29"/>
    </location>
</feature>
<keyword evidence="1" id="KW-0472">Membrane</keyword>
<dbReference type="Proteomes" id="UP000308707">
    <property type="component" value="Unassembled WGS sequence"/>
</dbReference>
<dbReference type="PANTHER" id="PTHR40940">
    <property type="entry name" value="PROTEIN BATD-RELATED"/>
    <property type="match status" value="1"/>
</dbReference>
<dbReference type="Pfam" id="PF13584">
    <property type="entry name" value="BatD"/>
    <property type="match status" value="1"/>
</dbReference>
<evidence type="ECO:0000313" key="3">
    <source>
        <dbReference type="EMBL" id="TKR30752.1"/>
    </source>
</evidence>
<evidence type="ECO:0000256" key="1">
    <source>
        <dbReference type="SAM" id="Phobius"/>
    </source>
</evidence>
<gene>
    <name evidence="3" type="ORF">FCE95_11680</name>
</gene>
<keyword evidence="1" id="KW-0812">Transmembrane</keyword>
<keyword evidence="2" id="KW-0732">Signal</keyword>
<accession>A0A4U5JM74</accession>
<sequence>MKGRHAMNSRFARLLVAFVLLLPVLAAHAEIRAWLDRERVSLGETATLNIETDEAGADAPDYSSLMRDFDLSGNTSSRQFEMINGQGRTRVLFAVALQPKREGLLTVPPLTVGKQRTRPLTLTATAASVAPARAGGPVFIETEVDDDEPYVQQAVGLVMRLYYAVPLLSGQLELDPPEGASLQRVGEDLQYAREIQGRRYNVIERRMLLIPERSGTLTVAGARFSGRGAGGFFDDMFGDGQRELRANGPPRILKVQSAPADAPQPWLPLRNLQLRYVAAPQQARAGEAATVIVEATADGATAAQMPELQLSGGDGAQVFAEPAQSDETFAEGRPQVKVTRRFSVVPARVGDLALAPLRLGWWDVRSDSARTAALPALQLKVAPGAAGNANAPAPSANVAPTAAPSRWVRIPGVQGGVGVWAVTTVVFALLWLVTLAWGLNRRHVAHAPNSAPAGEPQPGAGTGSLSMLKRALDAGDLGDITDALLALAKPAAADLESLLERFDDARQRDAVEQLRRARWGGGDPAAARTALRAAFAHGPRWKAARDPSLAPLAPLYPEA</sequence>
<evidence type="ECO:0000256" key="2">
    <source>
        <dbReference type="SAM" id="SignalP"/>
    </source>
</evidence>
<reference evidence="3 4" key="1">
    <citation type="submission" date="2019-04" db="EMBL/GenBank/DDBJ databases">
        <title>Reference strain of H23.</title>
        <authorList>
            <person name="Luo X."/>
        </authorList>
    </citation>
    <scope>NUCLEOTIDE SEQUENCE [LARGE SCALE GENOMIC DNA]</scope>
    <source>
        <strain evidence="3 4">H23</strain>
    </source>
</reference>
<dbReference type="AlphaFoldDB" id="A0A4U5JM74"/>
<dbReference type="EMBL" id="SZUA01000002">
    <property type="protein sequence ID" value="TKR30752.1"/>
    <property type="molecule type" value="Genomic_DNA"/>
</dbReference>
<protein>
    <submittedName>
        <fullName evidence="3">Protein BatD</fullName>
    </submittedName>
</protein>